<sequence>GGLGVRQMREFNTALLGKWCFRMLVDRTFLLYRVLAARYGEEAGRLKAGGRRGSSWWREISRIRME</sequence>
<comment type="caution">
    <text evidence="1">The sequence shown here is derived from an EMBL/GenBank/DDBJ whole genome shotgun (WGS) entry which is preliminary data.</text>
</comment>
<dbReference type="Proteomes" id="UP000265520">
    <property type="component" value="Unassembled WGS sequence"/>
</dbReference>
<dbReference type="EMBL" id="LXQA011125256">
    <property type="protein sequence ID" value="MCI85851.1"/>
    <property type="molecule type" value="Genomic_DNA"/>
</dbReference>
<dbReference type="GO" id="GO:0016301">
    <property type="term" value="F:kinase activity"/>
    <property type="evidence" value="ECO:0007669"/>
    <property type="project" value="UniProtKB-KW"/>
</dbReference>
<name>A0A392VFX7_9FABA</name>
<keyword evidence="2" id="KW-1185">Reference proteome</keyword>
<organism evidence="1 2">
    <name type="scientific">Trifolium medium</name>
    <dbReference type="NCBI Taxonomy" id="97028"/>
    <lineage>
        <taxon>Eukaryota</taxon>
        <taxon>Viridiplantae</taxon>
        <taxon>Streptophyta</taxon>
        <taxon>Embryophyta</taxon>
        <taxon>Tracheophyta</taxon>
        <taxon>Spermatophyta</taxon>
        <taxon>Magnoliopsida</taxon>
        <taxon>eudicotyledons</taxon>
        <taxon>Gunneridae</taxon>
        <taxon>Pentapetalae</taxon>
        <taxon>rosids</taxon>
        <taxon>fabids</taxon>
        <taxon>Fabales</taxon>
        <taxon>Fabaceae</taxon>
        <taxon>Papilionoideae</taxon>
        <taxon>50 kb inversion clade</taxon>
        <taxon>NPAAA clade</taxon>
        <taxon>Hologalegina</taxon>
        <taxon>IRL clade</taxon>
        <taxon>Trifolieae</taxon>
        <taxon>Trifolium</taxon>
    </lineage>
</organism>
<dbReference type="AlphaFoldDB" id="A0A392VFX7"/>
<keyword evidence="1" id="KW-0808">Transferase</keyword>
<keyword evidence="1" id="KW-0418">Kinase</keyword>
<protein>
    <submittedName>
        <fullName evidence="1">Receptor-like kinase</fullName>
    </submittedName>
</protein>
<evidence type="ECO:0000313" key="2">
    <source>
        <dbReference type="Proteomes" id="UP000265520"/>
    </source>
</evidence>
<accession>A0A392VFX7</accession>
<feature type="non-terminal residue" evidence="1">
    <location>
        <position position="1"/>
    </location>
</feature>
<proteinExistence type="predicted"/>
<keyword evidence="1" id="KW-0675">Receptor</keyword>
<reference evidence="1 2" key="1">
    <citation type="journal article" date="2018" name="Front. Plant Sci.">
        <title>Red Clover (Trifolium pratense) and Zigzag Clover (T. medium) - A Picture of Genomic Similarities and Differences.</title>
        <authorList>
            <person name="Dluhosova J."/>
            <person name="Istvanek J."/>
            <person name="Nedelnik J."/>
            <person name="Repkova J."/>
        </authorList>
    </citation>
    <scope>NUCLEOTIDE SEQUENCE [LARGE SCALE GENOMIC DNA]</scope>
    <source>
        <strain evidence="2">cv. 10/8</strain>
        <tissue evidence="1">Leaf</tissue>
    </source>
</reference>
<evidence type="ECO:0000313" key="1">
    <source>
        <dbReference type="EMBL" id="MCI85851.1"/>
    </source>
</evidence>